<evidence type="ECO:0008006" key="6">
    <source>
        <dbReference type="Google" id="ProtNLM"/>
    </source>
</evidence>
<evidence type="ECO:0000256" key="2">
    <source>
        <dbReference type="ARBA" id="ARBA00023002"/>
    </source>
</evidence>
<dbReference type="PANTHER" id="PTHR24320:SF272">
    <property type="entry name" value="NAD(P)-BINDING ROSSMANN-FOLD SUPERFAMILY PROTEIN"/>
    <property type="match status" value="1"/>
</dbReference>
<dbReference type="PRINTS" id="PR00081">
    <property type="entry name" value="GDHRDH"/>
</dbReference>
<dbReference type="Proteomes" id="UP000799538">
    <property type="component" value="Unassembled WGS sequence"/>
</dbReference>
<dbReference type="EMBL" id="ML992516">
    <property type="protein sequence ID" value="KAF2219447.1"/>
    <property type="molecule type" value="Genomic_DNA"/>
</dbReference>
<feature type="region of interest" description="Disordered" evidence="3">
    <location>
        <begin position="1"/>
        <end position="23"/>
    </location>
</feature>
<dbReference type="GO" id="GO:0016491">
    <property type="term" value="F:oxidoreductase activity"/>
    <property type="evidence" value="ECO:0007669"/>
    <property type="project" value="UniProtKB-KW"/>
</dbReference>
<dbReference type="Pfam" id="PF00106">
    <property type="entry name" value="adh_short"/>
    <property type="match status" value="1"/>
</dbReference>
<dbReference type="InterPro" id="IPR036291">
    <property type="entry name" value="NAD(P)-bd_dom_sf"/>
</dbReference>
<organism evidence="4 5">
    <name type="scientific">Elsinoe ampelina</name>
    <dbReference type="NCBI Taxonomy" id="302913"/>
    <lineage>
        <taxon>Eukaryota</taxon>
        <taxon>Fungi</taxon>
        <taxon>Dikarya</taxon>
        <taxon>Ascomycota</taxon>
        <taxon>Pezizomycotina</taxon>
        <taxon>Dothideomycetes</taxon>
        <taxon>Dothideomycetidae</taxon>
        <taxon>Myriangiales</taxon>
        <taxon>Elsinoaceae</taxon>
        <taxon>Elsinoe</taxon>
    </lineage>
</organism>
<evidence type="ECO:0000313" key="5">
    <source>
        <dbReference type="Proteomes" id="UP000799538"/>
    </source>
</evidence>
<comment type="similarity">
    <text evidence="1">Belongs to the short-chain dehydrogenases/reductases (SDR) family.</text>
</comment>
<dbReference type="AlphaFoldDB" id="A0A6A6G181"/>
<dbReference type="InterPro" id="IPR002347">
    <property type="entry name" value="SDR_fam"/>
</dbReference>
<evidence type="ECO:0000313" key="4">
    <source>
        <dbReference type="EMBL" id="KAF2219447.1"/>
    </source>
</evidence>
<name>A0A6A6G181_9PEZI</name>
<evidence type="ECO:0000256" key="3">
    <source>
        <dbReference type="SAM" id="MobiDB-lite"/>
    </source>
</evidence>
<dbReference type="OrthoDB" id="191139at2759"/>
<dbReference type="PANTHER" id="PTHR24320">
    <property type="entry name" value="RETINOL DEHYDROGENASE"/>
    <property type="match status" value="1"/>
</dbReference>
<dbReference type="Gene3D" id="3.40.50.720">
    <property type="entry name" value="NAD(P)-binding Rossmann-like Domain"/>
    <property type="match status" value="1"/>
</dbReference>
<sequence>MSPPTEFYQPYAELHKTPNGPGDGRPTAMKIIEDEGLINKWSNKVILVTGSNIGLGAETVRALHATGAKLFMTVRTKSKAEPVIADILKTSPSQVPIEVVEMELSNMASIRKAAESFLSRSSQLNIMINNAAIMASPFHKTDDGFEAQIGINHLSHFLLFSLLKDTLIKSSTPDFASRVINISSAGHRMNLVDLDNINFEKEGSYTPMAGYGASKTANIWFANEIDRRYGGEGLRGLSLHPGVIMATGLTRQTDPKAFEGFDMSKWAPIEKSVEQGAATQVWAATAKALEGKGGVYLADCGVAVPADPSGEIGGNDFSDWAYDEEKAKKLWEYSEKAVGVA</sequence>
<reference evidence="5" key="1">
    <citation type="journal article" date="2020" name="Stud. Mycol.">
        <title>101 Dothideomycetes genomes: A test case for predicting lifestyles and emergence of pathogens.</title>
        <authorList>
            <person name="Haridas S."/>
            <person name="Albert R."/>
            <person name="Binder M."/>
            <person name="Bloem J."/>
            <person name="LaButti K."/>
            <person name="Salamov A."/>
            <person name="Andreopoulos B."/>
            <person name="Baker S."/>
            <person name="Barry K."/>
            <person name="Bills G."/>
            <person name="Bluhm B."/>
            <person name="Cannon C."/>
            <person name="Castanera R."/>
            <person name="Culley D."/>
            <person name="Daum C."/>
            <person name="Ezra D."/>
            <person name="Gonzalez J."/>
            <person name="Henrissat B."/>
            <person name="Kuo A."/>
            <person name="Liang C."/>
            <person name="Lipzen A."/>
            <person name="Lutzoni F."/>
            <person name="Magnuson J."/>
            <person name="Mondo S."/>
            <person name="Nolan M."/>
            <person name="Ohm R."/>
            <person name="Pangilinan J."/>
            <person name="Park H.-J."/>
            <person name="Ramirez L."/>
            <person name="Alfaro M."/>
            <person name="Sun H."/>
            <person name="Tritt A."/>
            <person name="Yoshinaga Y."/>
            <person name="Zwiers L.-H."/>
            <person name="Turgeon B."/>
            <person name="Goodwin S."/>
            <person name="Spatafora J."/>
            <person name="Crous P."/>
            <person name="Grigoriev I."/>
        </authorList>
    </citation>
    <scope>NUCLEOTIDE SEQUENCE [LARGE SCALE GENOMIC DNA]</scope>
    <source>
        <strain evidence="5">CECT 20119</strain>
    </source>
</reference>
<gene>
    <name evidence="4" type="ORF">BDZ85DRAFT_42278</name>
</gene>
<dbReference type="SUPFAM" id="SSF51735">
    <property type="entry name" value="NAD(P)-binding Rossmann-fold domains"/>
    <property type="match status" value="1"/>
</dbReference>
<accession>A0A6A6G181</accession>
<protein>
    <recommendedName>
        <fullName evidence="6">Short-chain dehydrogenase</fullName>
    </recommendedName>
</protein>
<evidence type="ECO:0000256" key="1">
    <source>
        <dbReference type="ARBA" id="ARBA00006484"/>
    </source>
</evidence>
<keyword evidence="2" id="KW-0560">Oxidoreductase</keyword>
<proteinExistence type="inferred from homology"/>
<keyword evidence="5" id="KW-1185">Reference proteome</keyword>